<sequence length="132" mass="15048">MVMGSCQATVELPDNIWGDSMLPQLKILPMVDLVISHGGNNSVIESLYHGKPLIICPLFYDQYDNAQRVTEKGFGNRINPYKCKPEELLEMIERILNDRNINDRCRKISERMQKIDSPMEAAKAIIDVALEK</sequence>
<keyword evidence="2" id="KW-0328">Glycosyltransferase</keyword>
<comment type="caution">
    <text evidence="4">The sequence shown here is derived from an EMBL/GenBank/DDBJ whole genome shotgun (WGS) entry which is preliminary data.</text>
</comment>
<dbReference type="SUPFAM" id="SSF53756">
    <property type="entry name" value="UDP-Glycosyltransferase/glycogen phosphorylase"/>
    <property type="match status" value="1"/>
</dbReference>
<keyword evidence="5" id="KW-1185">Reference proteome</keyword>
<name>A0A1Y3BI99_EURMA</name>
<dbReference type="CDD" id="cd03784">
    <property type="entry name" value="GT1_Gtf-like"/>
    <property type="match status" value="1"/>
</dbReference>
<dbReference type="OrthoDB" id="5835829at2759"/>
<protein>
    <recommendedName>
        <fullName evidence="6">Glucuronosyltransferase</fullName>
    </recommendedName>
</protein>
<dbReference type="EMBL" id="MUJZ01017266">
    <property type="protein sequence ID" value="OTF80649.1"/>
    <property type="molecule type" value="Genomic_DNA"/>
</dbReference>
<dbReference type="Pfam" id="PF00201">
    <property type="entry name" value="UDPGT"/>
    <property type="match status" value="1"/>
</dbReference>
<dbReference type="Gene3D" id="3.40.50.2000">
    <property type="entry name" value="Glycogen Phosphorylase B"/>
    <property type="match status" value="2"/>
</dbReference>
<proteinExistence type="inferred from homology"/>
<comment type="similarity">
    <text evidence="1">Belongs to the UDP-glycosyltransferase family.</text>
</comment>
<evidence type="ECO:0008006" key="6">
    <source>
        <dbReference type="Google" id="ProtNLM"/>
    </source>
</evidence>
<organism evidence="4 5">
    <name type="scientific">Euroglyphus maynei</name>
    <name type="common">Mayne's house dust mite</name>
    <dbReference type="NCBI Taxonomy" id="6958"/>
    <lineage>
        <taxon>Eukaryota</taxon>
        <taxon>Metazoa</taxon>
        <taxon>Ecdysozoa</taxon>
        <taxon>Arthropoda</taxon>
        <taxon>Chelicerata</taxon>
        <taxon>Arachnida</taxon>
        <taxon>Acari</taxon>
        <taxon>Acariformes</taxon>
        <taxon>Sarcoptiformes</taxon>
        <taxon>Astigmata</taxon>
        <taxon>Psoroptidia</taxon>
        <taxon>Analgoidea</taxon>
        <taxon>Pyroglyphidae</taxon>
        <taxon>Pyroglyphinae</taxon>
        <taxon>Euroglyphus</taxon>
    </lineage>
</organism>
<dbReference type="PANTHER" id="PTHR48043:SF145">
    <property type="entry name" value="FI06409P-RELATED"/>
    <property type="match status" value="1"/>
</dbReference>
<dbReference type="InterPro" id="IPR002213">
    <property type="entry name" value="UDP_glucos_trans"/>
</dbReference>
<dbReference type="PANTHER" id="PTHR48043">
    <property type="entry name" value="EG:EG0003.4 PROTEIN-RELATED"/>
    <property type="match status" value="1"/>
</dbReference>
<dbReference type="GO" id="GO:0008194">
    <property type="term" value="F:UDP-glycosyltransferase activity"/>
    <property type="evidence" value="ECO:0007669"/>
    <property type="project" value="InterPro"/>
</dbReference>
<gene>
    <name evidence="4" type="ORF">BLA29_011394</name>
</gene>
<dbReference type="AlphaFoldDB" id="A0A1Y3BI99"/>
<evidence type="ECO:0000256" key="3">
    <source>
        <dbReference type="ARBA" id="ARBA00022679"/>
    </source>
</evidence>
<reference evidence="4 5" key="1">
    <citation type="submission" date="2017-03" db="EMBL/GenBank/DDBJ databases">
        <title>Genome Survey of Euroglyphus maynei.</title>
        <authorList>
            <person name="Arlian L.G."/>
            <person name="Morgan M.S."/>
            <person name="Rider S.D."/>
        </authorList>
    </citation>
    <scope>NUCLEOTIDE SEQUENCE [LARGE SCALE GENOMIC DNA]</scope>
    <source>
        <strain evidence="4">Arlian Lab</strain>
        <tissue evidence="4">Whole body</tissue>
    </source>
</reference>
<evidence type="ECO:0000313" key="4">
    <source>
        <dbReference type="EMBL" id="OTF80649.1"/>
    </source>
</evidence>
<evidence type="ECO:0000256" key="2">
    <source>
        <dbReference type="ARBA" id="ARBA00022676"/>
    </source>
</evidence>
<accession>A0A1Y3BI99</accession>
<dbReference type="InterPro" id="IPR050271">
    <property type="entry name" value="UDP-glycosyltransferase"/>
</dbReference>
<evidence type="ECO:0000313" key="5">
    <source>
        <dbReference type="Proteomes" id="UP000194236"/>
    </source>
</evidence>
<keyword evidence="3" id="KW-0808">Transferase</keyword>
<dbReference type="Proteomes" id="UP000194236">
    <property type="component" value="Unassembled WGS sequence"/>
</dbReference>
<evidence type="ECO:0000256" key="1">
    <source>
        <dbReference type="ARBA" id="ARBA00009995"/>
    </source>
</evidence>